<dbReference type="GO" id="GO:0003677">
    <property type="term" value="F:DNA binding"/>
    <property type="evidence" value="ECO:0007669"/>
    <property type="project" value="UniProtKB-KW"/>
</dbReference>
<dbReference type="InterPro" id="IPR047057">
    <property type="entry name" value="MerR_fam"/>
</dbReference>
<dbReference type="InterPro" id="IPR000551">
    <property type="entry name" value="MerR-type_HTH_dom"/>
</dbReference>
<name>A0A328ATC3_9CAUL</name>
<dbReference type="PROSITE" id="PS50937">
    <property type="entry name" value="HTH_MERR_2"/>
    <property type="match status" value="1"/>
</dbReference>
<evidence type="ECO:0000313" key="5">
    <source>
        <dbReference type="Proteomes" id="UP000249725"/>
    </source>
</evidence>
<dbReference type="Pfam" id="PF13411">
    <property type="entry name" value="MerR_1"/>
    <property type="match status" value="1"/>
</dbReference>
<organism evidence="4 5">
    <name type="scientific">Phenylobacterium deserti</name>
    <dbReference type="NCBI Taxonomy" id="1914756"/>
    <lineage>
        <taxon>Bacteria</taxon>
        <taxon>Pseudomonadati</taxon>
        <taxon>Pseudomonadota</taxon>
        <taxon>Alphaproteobacteria</taxon>
        <taxon>Caulobacterales</taxon>
        <taxon>Caulobacteraceae</taxon>
        <taxon>Phenylobacterium</taxon>
    </lineage>
</organism>
<gene>
    <name evidence="4" type="ORF">DJ018_03570</name>
</gene>
<comment type="caution">
    <text evidence="4">The sequence shown here is derived from an EMBL/GenBank/DDBJ whole genome shotgun (WGS) entry which is preliminary data.</text>
</comment>
<dbReference type="AlphaFoldDB" id="A0A328ATC3"/>
<dbReference type="GO" id="GO:0003700">
    <property type="term" value="F:DNA-binding transcription factor activity"/>
    <property type="evidence" value="ECO:0007669"/>
    <property type="project" value="InterPro"/>
</dbReference>
<dbReference type="EMBL" id="QFYR01000001">
    <property type="protein sequence ID" value="RAK58210.1"/>
    <property type="molecule type" value="Genomic_DNA"/>
</dbReference>
<reference evidence="5" key="1">
    <citation type="submission" date="2018-05" db="EMBL/GenBank/DDBJ databases">
        <authorList>
            <person name="Li X."/>
        </authorList>
    </citation>
    <scope>NUCLEOTIDE SEQUENCE [LARGE SCALE GENOMIC DNA]</scope>
    <source>
        <strain evidence="5">YIM 73061</strain>
    </source>
</reference>
<dbReference type="PANTHER" id="PTHR30204">
    <property type="entry name" value="REDOX-CYCLING DRUG-SENSING TRANSCRIPTIONAL ACTIVATOR SOXR"/>
    <property type="match status" value="1"/>
</dbReference>
<dbReference type="PANTHER" id="PTHR30204:SF58">
    <property type="entry name" value="HTH-TYPE TRANSCRIPTIONAL REGULATOR YFMP"/>
    <property type="match status" value="1"/>
</dbReference>
<dbReference type="SMART" id="SM00422">
    <property type="entry name" value="HTH_MERR"/>
    <property type="match status" value="1"/>
</dbReference>
<feature type="domain" description="HTH merR-type" evidence="3">
    <location>
        <begin position="11"/>
        <end position="78"/>
    </location>
</feature>
<evidence type="ECO:0000256" key="2">
    <source>
        <dbReference type="SAM" id="Coils"/>
    </source>
</evidence>
<dbReference type="CDD" id="cd04776">
    <property type="entry name" value="HTH_GnyR"/>
    <property type="match status" value="1"/>
</dbReference>
<accession>A0A328ATC3</accession>
<dbReference type="OrthoDB" id="9803659at2"/>
<keyword evidence="2" id="KW-0175">Coiled coil</keyword>
<proteinExistence type="predicted"/>
<evidence type="ECO:0000256" key="1">
    <source>
        <dbReference type="ARBA" id="ARBA00023125"/>
    </source>
</evidence>
<evidence type="ECO:0000259" key="3">
    <source>
        <dbReference type="PROSITE" id="PS50937"/>
    </source>
</evidence>
<dbReference type="RefSeq" id="WP_111514660.1">
    <property type="nucleotide sequence ID" value="NZ_QFYR01000001.1"/>
</dbReference>
<dbReference type="Gene3D" id="1.10.1660.10">
    <property type="match status" value="1"/>
</dbReference>
<dbReference type="SUPFAM" id="SSF46955">
    <property type="entry name" value="Putative DNA-binding domain"/>
    <property type="match status" value="1"/>
</dbReference>
<protein>
    <submittedName>
        <fullName evidence="4">Transcriptional regulator</fullName>
    </submittedName>
</protein>
<feature type="coiled-coil region" evidence="2">
    <location>
        <begin position="86"/>
        <end position="127"/>
    </location>
</feature>
<keyword evidence="1" id="KW-0238">DNA-binding</keyword>
<dbReference type="InterPro" id="IPR009061">
    <property type="entry name" value="DNA-bd_dom_put_sf"/>
</dbReference>
<evidence type="ECO:0000313" key="4">
    <source>
        <dbReference type="EMBL" id="RAK58210.1"/>
    </source>
</evidence>
<sequence length="159" mass="18478">MSTDLRRPNRTFTIRQLCMEFGCTPRALRFYEDKGLLAPAREGLNRVYSYKERARLQLILRGKRVGLSLAEIREILDLYDVGDGGLQQAARSLRKFRERIVAFEQQKLDIDNAIEELRAGCEALEKRLKETRPDLLPQAADYDQMLRRRLGDVEHADVK</sequence>
<dbReference type="Proteomes" id="UP000249725">
    <property type="component" value="Unassembled WGS sequence"/>
</dbReference>
<keyword evidence="5" id="KW-1185">Reference proteome</keyword>